<reference evidence="2" key="1">
    <citation type="submission" date="2021-03" db="EMBL/GenBank/DDBJ databases">
        <title>Draft genome sequence of rust myrtle Austropuccinia psidii MF-1, a brazilian biotype.</title>
        <authorList>
            <person name="Quecine M.C."/>
            <person name="Pachon D.M.R."/>
            <person name="Bonatelli M.L."/>
            <person name="Correr F.H."/>
            <person name="Franceschini L.M."/>
            <person name="Leite T.F."/>
            <person name="Margarido G.R.A."/>
            <person name="Almeida C.A."/>
            <person name="Ferrarezi J.A."/>
            <person name="Labate C.A."/>
        </authorList>
    </citation>
    <scope>NUCLEOTIDE SEQUENCE</scope>
    <source>
        <strain evidence="2">MF-1</strain>
    </source>
</reference>
<comment type="caution">
    <text evidence="2">The sequence shown here is derived from an EMBL/GenBank/DDBJ whole genome shotgun (WGS) entry which is preliminary data.</text>
</comment>
<feature type="region of interest" description="Disordered" evidence="1">
    <location>
        <begin position="1"/>
        <end position="47"/>
    </location>
</feature>
<protein>
    <submittedName>
        <fullName evidence="2">Uncharacterized protein</fullName>
    </submittedName>
</protein>
<sequence length="371" mass="42024">MTQKRPIGLKAQKQQHSQKKLKPTKDDNDSFTTVALAPTKGDQSSSDGLTIEDLLQLKLQADELIDNPDGPDDQEQLVNLLRGICHESVRQIELIENVQDKTSRVTLHQLLGWATLELGIFFNQDEDLDRLRQADEPKSLDSWLLMTSKILNNVIPAVQPEKTACQIPDLELLPLALSLLSSQSPHEILQELEKMAAKFSTQSVVYFLRTIDRLVLLKSDIFSQDPTPIFTSLVKFLNQLRELIESNDEMKSFIPSIHQRLGDCHLSHGSLLAEQLEEKYYPEVENQETGDEDFPIDINDPTYQLCVKDLRLAEKTFLDLIQAADVVDESQDELKSKLEETLLTLGNLQPPGPERESLYRRAGLKQSDSDD</sequence>
<name>A0A9Q3D0D9_9BASI</name>
<dbReference type="Proteomes" id="UP000765509">
    <property type="component" value="Unassembled WGS sequence"/>
</dbReference>
<accession>A0A9Q3D0D9</accession>
<gene>
    <name evidence="2" type="ORF">O181_032095</name>
</gene>
<dbReference type="AlphaFoldDB" id="A0A9Q3D0D9"/>
<evidence type="ECO:0000313" key="3">
    <source>
        <dbReference type="Proteomes" id="UP000765509"/>
    </source>
</evidence>
<dbReference type="OrthoDB" id="2505094at2759"/>
<organism evidence="2 3">
    <name type="scientific">Austropuccinia psidii MF-1</name>
    <dbReference type="NCBI Taxonomy" id="1389203"/>
    <lineage>
        <taxon>Eukaryota</taxon>
        <taxon>Fungi</taxon>
        <taxon>Dikarya</taxon>
        <taxon>Basidiomycota</taxon>
        <taxon>Pucciniomycotina</taxon>
        <taxon>Pucciniomycetes</taxon>
        <taxon>Pucciniales</taxon>
        <taxon>Sphaerophragmiaceae</taxon>
        <taxon>Austropuccinia</taxon>
    </lineage>
</organism>
<evidence type="ECO:0000313" key="2">
    <source>
        <dbReference type="EMBL" id="MBW0492380.1"/>
    </source>
</evidence>
<evidence type="ECO:0000256" key="1">
    <source>
        <dbReference type="SAM" id="MobiDB-lite"/>
    </source>
</evidence>
<dbReference type="EMBL" id="AVOT02011557">
    <property type="protein sequence ID" value="MBW0492380.1"/>
    <property type="molecule type" value="Genomic_DNA"/>
</dbReference>
<proteinExistence type="predicted"/>
<keyword evidence="3" id="KW-1185">Reference proteome</keyword>
<feature type="region of interest" description="Disordered" evidence="1">
    <location>
        <begin position="345"/>
        <end position="371"/>
    </location>
</feature>